<comment type="similarity">
    <text evidence="1">Belongs to the type-I restriction system S methylase family.</text>
</comment>
<keyword evidence="3" id="KW-0238">DNA-binding</keyword>
<dbReference type="RefSeq" id="WP_108137535.1">
    <property type="nucleotide sequence ID" value="NZ_QAXS01000001.1"/>
</dbReference>
<dbReference type="PANTHER" id="PTHR30408:SF12">
    <property type="entry name" value="TYPE I RESTRICTION ENZYME MJAVIII SPECIFICITY SUBUNIT"/>
    <property type="match status" value="1"/>
</dbReference>
<evidence type="ECO:0000256" key="2">
    <source>
        <dbReference type="ARBA" id="ARBA00022747"/>
    </source>
</evidence>
<evidence type="ECO:0000256" key="3">
    <source>
        <dbReference type="ARBA" id="ARBA00023125"/>
    </source>
</evidence>
<evidence type="ECO:0000259" key="6">
    <source>
        <dbReference type="Pfam" id="PF01420"/>
    </source>
</evidence>
<dbReference type="Gene3D" id="3.90.220.20">
    <property type="entry name" value="DNA methylase specificity domains"/>
    <property type="match status" value="2"/>
</dbReference>
<sequence length="491" mass="57331">MMREYKRYDEYKDSGVEWIGTIPNEWDVERFRTLTKNIQNGKWGEEAQNNSDDIYCVRVADYNREKNIVEDQEFTIRNLDKSSREELLLEKDDLLLEKSGGGDKQPVGFVAQYKSEKPAIYANFMAKIEPRKEYIKTDYLKYVNVSVYQKREILKVINQTTGIQNLDTKRYLEIECPLPSKSEQQKIASYLDQKTTEIDKIINKKEKLIDNLEKYKKSVITEAVTKGKLGDKYLSEDGELVDEIEMKDSGVEWIGEIPEYSDVIPFKRISIITSAKRIHEKDYRDKGIPFYRSKEVARLSKRLKAEARNYISKELFNKIKNRYGIPEKGDILITSIGTIGQVWVCDGRDFYYKDGNITQIILESNNYINSKFIKYCFDSNLIKKQYKKMSAGSTLQALTIEKIKELIIIQSNKKIKTNIVNYLDNKIQEINNLINKTKESIEKYKEYKKSLIFEAVTGKIDLRDYELEGGEKLAEHNNSSETERKRLSAVD</sequence>
<keyword evidence="4" id="KW-0175">Coiled coil</keyword>
<dbReference type="AlphaFoldDB" id="A0A2T5RSY3"/>
<accession>A0A2T5RSY3</accession>
<feature type="domain" description="Type I restriction modification DNA specificity" evidence="6">
    <location>
        <begin position="274"/>
        <end position="443"/>
    </location>
</feature>
<dbReference type="Proteomes" id="UP000244089">
    <property type="component" value="Unassembled WGS sequence"/>
</dbReference>
<dbReference type="Pfam" id="PF01420">
    <property type="entry name" value="Methylase_S"/>
    <property type="match status" value="2"/>
</dbReference>
<proteinExistence type="inferred from homology"/>
<evidence type="ECO:0000256" key="4">
    <source>
        <dbReference type="SAM" id="Coils"/>
    </source>
</evidence>
<name>A0A2T5RSY3_9FIRM</name>
<feature type="domain" description="Type I restriction modification DNA specificity" evidence="6">
    <location>
        <begin position="39"/>
        <end position="206"/>
    </location>
</feature>
<dbReference type="Gene3D" id="1.10.287.1120">
    <property type="entry name" value="Bipartite methylase S protein"/>
    <property type="match status" value="1"/>
</dbReference>
<feature type="compositionally biased region" description="Basic and acidic residues" evidence="5">
    <location>
        <begin position="481"/>
        <end position="491"/>
    </location>
</feature>
<dbReference type="SUPFAM" id="SSF116734">
    <property type="entry name" value="DNA methylase specificity domain"/>
    <property type="match status" value="2"/>
</dbReference>
<dbReference type="EMBL" id="QAXS01000001">
    <property type="protein sequence ID" value="PTW03426.1"/>
    <property type="molecule type" value="Genomic_DNA"/>
</dbReference>
<comment type="caution">
    <text evidence="7">The sequence shown here is derived from an EMBL/GenBank/DDBJ whole genome shotgun (WGS) entry which is preliminary data.</text>
</comment>
<evidence type="ECO:0000256" key="5">
    <source>
        <dbReference type="SAM" id="MobiDB-lite"/>
    </source>
</evidence>
<dbReference type="InterPro" id="IPR000055">
    <property type="entry name" value="Restrct_endonuc_typeI_TRD"/>
</dbReference>
<dbReference type="OrthoDB" id="9795776at2"/>
<keyword evidence="2" id="KW-0680">Restriction system</keyword>
<dbReference type="GO" id="GO:0009307">
    <property type="term" value="P:DNA restriction-modification system"/>
    <property type="evidence" value="ECO:0007669"/>
    <property type="project" value="UniProtKB-KW"/>
</dbReference>
<gene>
    <name evidence="7" type="ORF">C8C76_10162</name>
</gene>
<dbReference type="GO" id="GO:0003677">
    <property type="term" value="F:DNA binding"/>
    <property type="evidence" value="ECO:0007669"/>
    <property type="project" value="UniProtKB-KW"/>
</dbReference>
<reference evidence="7 8" key="1">
    <citation type="submission" date="2018-04" db="EMBL/GenBank/DDBJ databases">
        <title>Subsurface microbial communities from deep shales in Ohio and West Virginia, USA.</title>
        <authorList>
            <person name="Wrighton K."/>
        </authorList>
    </citation>
    <scope>NUCLEOTIDE SEQUENCE [LARGE SCALE GENOMIC DNA]</scope>
    <source>
        <strain evidence="7 8">WC1</strain>
    </source>
</reference>
<dbReference type="PANTHER" id="PTHR30408">
    <property type="entry name" value="TYPE-1 RESTRICTION ENZYME ECOKI SPECIFICITY PROTEIN"/>
    <property type="match status" value="1"/>
</dbReference>
<feature type="region of interest" description="Disordered" evidence="5">
    <location>
        <begin position="471"/>
        <end position="491"/>
    </location>
</feature>
<evidence type="ECO:0000313" key="8">
    <source>
        <dbReference type="Proteomes" id="UP000244089"/>
    </source>
</evidence>
<protein>
    <submittedName>
        <fullName evidence="7">Type I restriction enzyme S subunit</fullName>
    </submittedName>
</protein>
<evidence type="ECO:0000256" key="1">
    <source>
        <dbReference type="ARBA" id="ARBA00010923"/>
    </source>
</evidence>
<evidence type="ECO:0000313" key="7">
    <source>
        <dbReference type="EMBL" id="PTW03426.1"/>
    </source>
</evidence>
<dbReference type="InterPro" id="IPR044946">
    <property type="entry name" value="Restrct_endonuc_typeI_TRD_sf"/>
</dbReference>
<feature type="coiled-coil region" evidence="4">
    <location>
        <begin position="191"/>
        <end position="218"/>
    </location>
</feature>
<dbReference type="InterPro" id="IPR052021">
    <property type="entry name" value="Type-I_RS_S_subunit"/>
</dbReference>
<organism evidence="7 8">
    <name type="scientific">Halanaerobium saccharolyticum</name>
    <dbReference type="NCBI Taxonomy" id="43595"/>
    <lineage>
        <taxon>Bacteria</taxon>
        <taxon>Bacillati</taxon>
        <taxon>Bacillota</taxon>
        <taxon>Clostridia</taxon>
        <taxon>Halanaerobiales</taxon>
        <taxon>Halanaerobiaceae</taxon>
        <taxon>Halanaerobium</taxon>
    </lineage>
</organism>